<reference evidence="2" key="1">
    <citation type="submission" date="2020-11" db="EMBL/GenBank/DDBJ databases">
        <authorList>
            <person name="Tran Van P."/>
        </authorList>
    </citation>
    <scope>NUCLEOTIDE SEQUENCE</scope>
</reference>
<feature type="compositionally biased region" description="Basic and acidic residues" evidence="1">
    <location>
        <begin position="251"/>
        <end position="270"/>
    </location>
</feature>
<dbReference type="EMBL" id="LR901047">
    <property type="protein sequence ID" value="CAD7247661.1"/>
    <property type="molecule type" value="Genomic_DNA"/>
</dbReference>
<feature type="compositionally biased region" description="Basic and acidic residues" evidence="1">
    <location>
        <begin position="319"/>
        <end position="347"/>
    </location>
</feature>
<dbReference type="OrthoDB" id="62853at2759"/>
<feature type="region of interest" description="Disordered" evidence="1">
    <location>
        <begin position="449"/>
        <end position="502"/>
    </location>
</feature>
<proteinExistence type="predicted"/>
<evidence type="ECO:0000313" key="3">
    <source>
        <dbReference type="Proteomes" id="UP000677054"/>
    </source>
</evidence>
<dbReference type="SUPFAM" id="SSF63748">
    <property type="entry name" value="Tudor/PWWP/MBT"/>
    <property type="match status" value="1"/>
</dbReference>
<dbReference type="EMBL" id="CAJPEV010001530">
    <property type="protein sequence ID" value="CAG0893162.1"/>
    <property type="molecule type" value="Genomic_DNA"/>
</dbReference>
<name>A0A7R9A7R7_9CRUS</name>
<sequence length="724" mass="80599">MDWNDGAIKEQEGNREVSLGKVDEVVDQGPKKKHYLVFFYGTYEQAIVKPSDIVPYELKKDELGKEQKRKFFSESEIKRNLAILFQVEQGVLSREATEKIRAKLSKLKGEGGVESPVADAPATKKPRKEKDVLTPAPIVHGESTLSNSSTPPEERVSRSGRVIKPRKFIDEQEEGLALRGEPNATSTPAPGATRRGLRGRPVPPSPVVDKNAELGQISNGMDSSLSEGKPAASHEKLEAVPMTEPSPYDQGEERHSARHQTVRESLDSSEPKLTQRGKRGISESNKHSDSEATLPKRLKRQQQEKKFPVPSFDTSVKISPRDATAKIASRDGTDLHKEAKVAEDKTRATQVPVFKHLASKPDLEKVGAKNVAIVFEEKESQGEKKGKLEDSVKAETNYVTAEVTQPTRDVEKGSEKQMLGEIIPSISVITLEEVSPESMSETEHPIVVSEQTITLKSKPGQSEDEQKGKDEGTSVSGMPKRHQACLEVSEVEKPQTVTDIPGEAMKVPPFIISLTSDTTGKCLEQTQEGVVTQLRKCRVRMPREKKQQPRDISEAEKAKSKEKDCTEPEKKGKMKDTIPRVKEKGIGGEAALLSLLCKEKEAEKKGRAKDNVEPEKKDKDKGKGSPADMSPRKKTMLVKCASGDLVRVTCRNDLPKVFQNEEDEKFYEVRMKENMCCLESLLVRGVYIPPEVKKVMIERGDLSPDFKAHLIEDRKKWKKQVKLK</sequence>
<dbReference type="Gene3D" id="2.30.30.140">
    <property type="match status" value="1"/>
</dbReference>
<feature type="compositionally biased region" description="Basic and acidic residues" evidence="1">
    <location>
        <begin position="541"/>
        <end position="578"/>
    </location>
</feature>
<dbReference type="Proteomes" id="UP000677054">
    <property type="component" value="Unassembled WGS sequence"/>
</dbReference>
<accession>A0A7R9A7R7</accession>
<evidence type="ECO:0000313" key="2">
    <source>
        <dbReference type="EMBL" id="CAD7247661.1"/>
    </source>
</evidence>
<dbReference type="AlphaFoldDB" id="A0A7R9A7R7"/>
<keyword evidence="3" id="KW-1185">Reference proteome</keyword>
<feature type="compositionally biased region" description="Polar residues" evidence="1">
    <location>
        <begin position="216"/>
        <end position="226"/>
    </location>
</feature>
<feature type="region of interest" description="Disordered" evidence="1">
    <location>
        <begin position="604"/>
        <end position="632"/>
    </location>
</feature>
<evidence type="ECO:0000256" key="1">
    <source>
        <dbReference type="SAM" id="MobiDB-lite"/>
    </source>
</evidence>
<feature type="region of interest" description="Disordered" evidence="1">
    <location>
        <begin position="109"/>
        <end position="347"/>
    </location>
</feature>
<organism evidence="2">
    <name type="scientific">Darwinula stevensoni</name>
    <dbReference type="NCBI Taxonomy" id="69355"/>
    <lineage>
        <taxon>Eukaryota</taxon>
        <taxon>Metazoa</taxon>
        <taxon>Ecdysozoa</taxon>
        <taxon>Arthropoda</taxon>
        <taxon>Crustacea</taxon>
        <taxon>Oligostraca</taxon>
        <taxon>Ostracoda</taxon>
        <taxon>Podocopa</taxon>
        <taxon>Podocopida</taxon>
        <taxon>Darwinulocopina</taxon>
        <taxon>Darwinuloidea</taxon>
        <taxon>Darwinulidae</taxon>
        <taxon>Darwinula</taxon>
    </lineage>
</organism>
<gene>
    <name evidence="2" type="ORF">DSTB1V02_LOCUS7486</name>
</gene>
<feature type="compositionally biased region" description="Basic and acidic residues" evidence="1">
    <location>
        <begin position="280"/>
        <end position="290"/>
    </location>
</feature>
<protein>
    <submittedName>
        <fullName evidence="2">Uncharacterized protein</fullName>
    </submittedName>
</protein>
<feature type="compositionally biased region" description="Basic and acidic residues" evidence="1">
    <location>
        <begin position="604"/>
        <end position="623"/>
    </location>
</feature>
<feature type="region of interest" description="Disordered" evidence="1">
    <location>
        <begin position="540"/>
        <end position="578"/>
    </location>
</feature>